<evidence type="ECO:0000256" key="5">
    <source>
        <dbReference type="ARBA" id="ARBA00022859"/>
    </source>
</evidence>
<dbReference type="STRING" id="8022.A0A060X2N1"/>
<keyword evidence="1" id="KW-0399">Innate immunity</keyword>
<protein>
    <recommendedName>
        <fullName evidence="8">Fish virus induced TRIM protein</fullName>
    </recommendedName>
</protein>
<dbReference type="InterPro" id="IPR043136">
    <property type="entry name" value="B30.2/SPRY_sf"/>
</dbReference>
<dbReference type="Gene3D" id="3.30.160.60">
    <property type="entry name" value="Classic Zinc Finger"/>
    <property type="match status" value="1"/>
</dbReference>
<dbReference type="PROSITE" id="PS50188">
    <property type="entry name" value="B302_SPRY"/>
    <property type="match status" value="1"/>
</dbReference>
<dbReference type="Gene3D" id="3.30.40.10">
    <property type="entry name" value="Zinc/RING finger domain, C3HC4 (zinc finger)"/>
    <property type="match status" value="1"/>
</dbReference>
<dbReference type="SMART" id="SM00589">
    <property type="entry name" value="PRY"/>
    <property type="match status" value="1"/>
</dbReference>
<dbReference type="PRINTS" id="PR01407">
    <property type="entry name" value="BUTYPHLNCDUF"/>
</dbReference>
<evidence type="ECO:0000256" key="2">
    <source>
        <dbReference type="ARBA" id="ARBA00022723"/>
    </source>
</evidence>
<dbReference type="Gene3D" id="2.60.120.920">
    <property type="match status" value="1"/>
</dbReference>
<dbReference type="PaxDb" id="8022-A0A060X2N1"/>
<dbReference type="CDD" id="cd16040">
    <property type="entry name" value="SPRY_PRY_SNTX"/>
    <property type="match status" value="1"/>
</dbReference>
<reference evidence="6" key="2">
    <citation type="submission" date="2014-03" db="EMBL/GenBank/DDBJ databases">
        <authorList>
            <person name="Genoscope - CEA"/>
        </authorList>
    </citation>
    <scope>NUCLEOTIDE SEQUENCE</scope>
</reference>
<proteinExistence type="predicted"/>
<dbReference type="PROSITE" id="PS50089">
    <property type="entry name" value="ZF_RING_2"/>
    <property type="match status" value="1"/>
</dbReference>
<dbReference type="CDD" id="cd19769">
    <property type="entry name" value="Bbox2_TRIM16-like"/>
    <property type="match status" value="1"/>
</dbReference>
<dbReference type="InterPro" id="IPR000315">
    <property type="entry name" value="Znf_B-box"/>
</dbReference>
<dbReference type="InterPro" id="IPR013083">
    <property type="entry name" value="Znf_RING/FYVE/PHD"/>
</dbReference>
<dbReference type="Pfam" id="PF00622">
    <property type="entry name" value="SPRY"/>
    <property type="match status" value="1"/>
</dbReference>
<evidence type="ECO:0000256" key="1">
    <source>
        <dbReference type="ARBA" id="ARBA00022588"/>
    </source>
</evidence>
<dbReference type="PROSITE" id="PS50119">
    <property type="entry name" value="ZF_BBOX"/>
    <property type="match status" value="1"/>
</dbReference>
<dbReference type="SMART" id="SM00449">
    <property type="entry name" value="SPRY"/>
    <property type="match status" value="1"/>
</dbReference>
<dbReference type="GO" id="GO:0008270">
    <property type="term" value="F:zinc ion binding"/>
    <property type="evidence" value="ECO:0007669"/>
    <property type="project" value="UniProtKB-KW"/>
</dbReference>
<dbReference type="InterPro" id="IPR001870">
    <property type="entry name" value="B30.2/SPRY"/>
</dbReference>
<evidence type="ECO:0008006" key="8">
    <source>
        <dbReference type="Google" id="ProtNLM"/>
    </source>
</evidence>
<dbReference type="GO" id="GO:0005737">
    <property type="term" value="C:cytoplasm"/>
    <property type="evidence" value="ECO:0007669"/>
    <property type="project" value="UniProtKB-ARBA"/>
</dbReference>
<dbReference type="SMART" id="SM00184">
    <property type="entry name" value="RING"/>
    <property type="match status" value="1"/>
</dbReference>
<dbReference type="PROSITE" id="PS00518">
    <property type="entry name" value="ZF_RING_1"/>
    <property type="match status" value="1"/>
</dbReference>
<gene>
    <name evidence="6" type="ORF">GSONMT00031766001</name>
</gene>
<evidence type="ECO:0000313" key="6">
    <source>
        <dbReference type="EMBL" id="CDQ73512.1"/>
    </source>
</evidence>
<dbReference type="Proteomes" id="UP000193380">
    <property type="component" value="Unassembled WGS sequence"/>
</dbReference>
<dbReference type="Pfam" id="PF15227">
    <property type="entry name" value="zf-C3HC4_4"/>
    <property type="match status" value="1"/>
</dbReference>
<dbReference type="Gene3D" id="4.10.830.40">
    <property type="match status" value="1"/>
</dbReference>
<dbReference type="AlphaFoldDB" id="A0A060X2N1"/>
<dbReference type="InterPro" id="IPR003879">
    <property type="entry name" value="Butyrophylin_SPRY"/>
</dbReference>
<dbReference type="Pfam" id="PF13765">
    <property type="entry name" value="PRY"/>
    <property type="match status" value="1"/>
</dbReference>
<keyword evidence="4" id="KW-0862">Zinc</keyword>
<dbReference type="PANTHER" id="PTHR25465:SF5">
    <property type="entry name" value="E3 UBIQUITIN_ISG15 LIGASE TRIM25-RELATED"/>
    <property type="match status" value="1"/>
</dbReference>
<dbReference type="InterPro" id="IPR001841">
    <property type="entry name" value="Znf_RING"/>
</dbReference>
<keyword evidence="5" id="KW-0391">Immunity</keyword>
<name>A0A060X2N1_ONCMY</name>
<evidence type="ECO:0000256" key="3">
    <source>
        <dbReference type="ARBA" id="ARBA00022771"/>
    </source>
</evidence>
<dbReference type="SUPFAM" id="SSF57850">
    <property type="entry name" value="RING/U-box"/>
    <property type="match status" value="1"/>
</dbReference>
<accession>A0A060X2N1</accession>
<dbReference type="InterPro" id="IPR058030">
    <property type="entry name" value="TRIM8/14/16/25/29/45/65_CC"/>
</dbReference>
<dbReference type="InterPro" id="IPR003877">
    <property type="entry name" value="SPRY_dom"/>
</dbReference>
<dbReference type="InterPro" id="IPR017907">
    <property type="entry name" value="Znf_RING_CS"/>
</dbReference>
<sequence>MAESCSLFGEEQFTCSICLDLLKEPVTIPCGHSYCMGCIKDYWSLNDQTGVYSCPQCRQIFTTRPALNKNTMFTEVVERLKKTEELQADPSVPSYAEPGDIVCDVCTGRKQKAIKSCLLCLASYCETHLKLHAKLNPGKRHRLEEASIQLQEKICSQHDKLLEVYCRTDQRCICYECLMGVHKGHETVSAVAESTEKQKELKEAHKKSKQVIKRKEKELLRLKQATESLTYSAQVAVEDSDKVFDEMIRSVEKWHSDVKRLIRSQENAAVGQAEEQVDQLQKEIAELRRRDAELGQLSKTKDSIIFLQSCQSILALPGCGDSCSINVSQQVSFEGVKKSVAELKQRLEDICKGTFVKISKKVQDVHILQASNPSPPLPQVKETFVESKVPTTREEFLKYACQLTLDLNTAHKNLLLSKDNKEAVWKDVALPYPDHPERFVNNAVVLCREALSGRCYWEVEWSGVQVVMGVAYKGINRKKCPSHDHFDWILNFHEQTWSLDVFGRCVWENTKQTKQLPFWPSKKIGLYLDHKAGSLTFYNITDTMTLLYRVQTTFTQPLYPVFWIKVQSGMKLCRMK</sequence>
<evidence type="ECO:0000313" key="7">
    <source>
        <dbReference type="Proteomes" id="UP000193380"/>
    </source>
</evidence>
<evidence type="ECO:0000256" key="4">
    <source>
        <dbReference type="ARBA" id="ARBA00022833"/>
    </source>
</evidence>
<keyword evidence="3" id="KW-0863">Zinc-finger</keyword>
<dbReference type="GO" id="GO:0045087">
    <property type="term" value="P:innate immune response"/>
    <property type="evidence" value="ECO:0007669"/>
    <property type="project" value="UniProtKB-KW"/>
</dbReference>
<dbReference type="InterPro" id="IPR006574">
    <property type="entry name" value="PRY"/>
</dbReference>
<keyword evidence="2" id="KW-0479">Metal-binding</keyword>
<dbReference type="SUPFAM" id="SSF57845">
    <property type="entry name" value="B-box zinc-binding domain"/>
    <property type="match status" value="1"/>
</dbReference>
<dbReference type="EMBL" id="FR904909">
    <property type="protein sequence ID" value="CDQ73512.1"/>
    <property type="molecule type" value="Genomic_DNA"/>
</dbReference>
<dbReference type="PANTHER" id="PTHR25465">
    <property type="entry name" value="B-BOX DOMAIN CONTAINING"/>
    <property type="match status" value="1"/>
</dbReference>
<reference evidence="6" key="1">
    <citation type="journal article" date="2014" name="Nat. Commun.">
        <title>The rainbow trout genome provides novel insights into evolution after whole-genome duplication in vertebrates.</title>
        <authorList>
            <person name="Berthelot C."/>
            <person name="Brunet F."/>
            <person name="Chalopin D."/>
            <person name="Juanchich A."/>
            <person name="Bernard M."/>
            <person name="Noel B."/>
            <person name="Bento P."/>
            <person name="Da Silva C."/>
            <person name="Labadie K."/>
            <person name="Alberti A."/>
            <person name="Aury J.M."/>
            <person name="Louis A."/>
            <person name="Dehais P."/>
            <person name="Bardou P."/>
            <person name="Montfort J."/>
            <person name="Klopp C."/>
            <person name="Cabau C."/>
            <person name="Gaspin C."/>
            <person name="Thorgaard G.H."/>
            <person name="Boussaha M."/>
            <person name="Quillet E."/>
            <person name="Guyomard R."/>
            <person name="Galiana D."/>
            <person name="Bobe J."/>
            <person name="Volff J.N."/>
            <person name="Genet C."/>
            <person name="Wincker P."/>
            <person name="Jaillon O."/>
            <person name="Roest Crollius H."/>
            <person name="Guiguen Y."/>
        </authorList>
    </citation>
    <scope>NUCLEOTIDE SEQUENCE [LARGE SCALE GENOMIC DNA]</scope>
</reference>
<dbReference type="SMART" id="SM00336">
    <property type="entry name" value="BBOX"/>
    <property type="match status" value="1"/>
</dbReference>
<dbReference type="Pfam" id="PF25600">
    <property type="entry name" value="TRIM_CC"/>
    <property type="match status" value="1"/>
</dbReference>
<dbReference type="InterPro" id="IPR051051">
    <property type="entry name" value="E3_ubiq-ligase_TRIM/RNF"/>
</dbReference>
<dbReference type="SUPFAM" id="SSF49899">
    <property type="entry name" value="Concanavalin A-like lectins/glucanases"/>
    <property type="match status" value="1"/>
</dbReference>
<organism evidence="6 7">
    <name type="scientific">Oncorhynchus mykiss</name>
    <name type="common">Rainbow trout</name>
    <name type="synonym">Salmo gairdneri</name>
    <dbReference type="NCBI Taxonomy" id="8022"/>
    <lineage>
        <taxon>Eukaryota</taxon>
        <taxon>Metazoa</taxon>
        <taxon>Chordata</taxon>
        <taxon>Craniata</taxon>
        <taxon>Vertebrata</taxon>
        <taxon>Euteleostomi</taxon>
        <taxon>Actinopterygii</taxon>
        <taxon>Neopterygii</taxon>
        <taxon>Teleostei</taxon>
        <taxon>Protacanthopterygii</taxon>
        <taxon>Salmoniformes</taxon>
        <taxon>Salmonidae</taxon>
        <taxon>Salmoninae</taxon>
        <taxon>Oncorhynchus</taxon>
    </lineage>
</organism>
<dbReference type="InterPro" id="IPR013320">
    <property type="entry name" value="ConA-like_dom_sf"/>
</dbReference>
<dbReference type="Pfam" id="PF00643">
    <property type="entry name" value="zf-B_box"/>
    <property type="match status" value="1"/>
</dbReference>